<keyword evidence="4 6" id="KW-0804">Transcription</keyword>
<dbReference type="GO" id="GO:0003712">
    <property type="term" value="F:transcription coregulator activity"/>
    <property type="evidence" value="ECO:0007669"/>
    <property type="project" value="InterPro"/>
</dbReference>
<dbReference type="OrthoDB" id="344220at2759"/>
<comment type="subcellular location">
    <subcellularLocation>
        <location evidence="1 6">Nucleus</location>
    </subcellularLocation>
</comment>
<evidence type="ECO:0000256" key="5">
    <source>
        <dbReference type="ARBA" id="ARBA00023242"/>
    </source>
</evidence>
<comment type="subunit">
    <text evidence="6">Component of the Mediator complex.</text>
</comment>
<dbReference type="EMBL" id="CAIX01000540">
    <property type="protein sequence ID" value="CCI11082.1"/>
    <property type="molecule type" value="Genomic_DNA"/>
</dbReference>
<evidence type="ECO:0000313" key="7">
    <source>
        <dbReference type="EMBL" id="CCI11082.1"/>
    </source>
</evidence>
<dbReference type="PANTHER" id="PTHR13104">
    <property type="entry name" value="MED-6-RELATED"/>
    <property type="match status" value="1"/>
</dbReference>
<dbReference type="Gene3D" id="3.10.450.580">
    <property type="entry name" value="Mediator complex, subunit Med6"/>
    <property type="match status" value="1"/>
</dbReference>
<evidence type="ECO:0000256" key="2">
    <source>
        <dbReference type="ARBA" id="ARBA00007526"/>
    </source>
</evidence>
<dbReference type="AlphaFoldDB" id="A0A024FW14"/>
<keyword evidence="8" id="KW-1185">Reference proteome</keyword>
<keyword evidence="6" id="KW-0010">Activator</keyword>
<evidence type="ECO:0000256" key="3">
    <source>
        <dbReference type="ARBA" id="ARBA00023015"/>
    </source>
</evidence>
<comment type="similarity">
    <text evidence="2 6">Belongs to the Mediator complex subunit 6 family.</text>
</comment>
<dbReference type="STRING" id="65357.A0A024FW14"/>
<reference evidence="7 8" key="1">
    <citation type="submission" date="2012-05" db="EMBL/GenBank/DDBJ databases">
        <title>Recombination and specialization in a pathogen metapopulation.</title>
        <authorList>
            <person name="Gardiner A."/>
            <person name="Kemen E."/>
            <person name="Schultz-Larsen T."/>
            <person name="MacLean D."/>
            <person name="Van Oosterhout C."/>
            <person name="Jones J.D.G."/>
        </authorList>
    </citation>
    <scope>NUCLEOTIDE SEQUENCE [LARGE SCALE GENOMIC DNA]</scope>
    <source>
        <strain evidence="7 8">Ac Nc2</strain>
    </source>
</reference>
<evidence type="ECO:0000256" key="1">
    <source>
        <dbReference type="ARBA" id="ARBA00004123"/>
    </source>
</evidence>
<sequence>MEVSAHADDYQSSFRDILWLQSFPLNEQTILHYFALSPYYDRSCNNERLKMQRLSTDQLKNMRGIEYEVAPNTAKQLPQQIFGIRKQRREGRTQIKLMAMYYVLEGTIYQSPNIHAMLSSRLRTCSFRVEKSFQMLAKGVRFSPTEGYAWDFSTNEKKEPVIPSELLQLKWKQTNERLERKKEQSTRVDAIIVQLMKQYAPEMIGKVVDKEEKHPAMETNNTIKPQ</sequence>
<dbReference type="GO" id="GO:0016592">
    <property type="term" value="C:mediator complex"/>
    <property type="evidence" value="ECO:0007669"/>
    <property type="project" value="InterPro"/>
</dbReference>
<comment type="function">
    <text evidence="6">Component of the Mediator complex, a coactivator involved in the regulated transcription of nearly all RNA polymerase II-dependent genes. Mediator functions as a bridge to convey information from gene-specific regulatory proteins to the basal RNA polymerase II transcription machinery. Mediator is recruited to promoters by direct interactions with regulatory proteins and serves as a scaffold for the assembly of a functional preinitiation complex with RNA polymerase II and the general transcription factors.</text>
</comment>
<dbReference type="Proteomes" id="UP000053237">
    <property type="component" value="Unassembled WGS sequence"/>
</dbReference>
<dbReference type="GO" id="GO:0006357">
    <property type="term" value="P:regulation of transcription by RNA polymerase II"/>
    <property type="evidence" value="ECO:0007669"/>
    <property type="project" value="InterPro"/>
</dbReference>
<organism evidence="7 8">
    <name type="scientific">Albugo candida</name>
    <dbReference type="NCBI Taxonomy" id="65357"/>
    <lineage>
        <taxon>Eukaryota</taxon>
        <taxon>Sar</taxon>
        <taxon>Stramenopiles</taxon>
        <taxon>Oomycota</taxon>
        <taxon>Peronosporomycetes</taxon>
        <taxon>Albuginales</taxon>
        <taxon>Albuginaceae</taxon>
        <taxon>Albugo</taxon>
    </lineage>
</organism>
<dbReference type="InParanoid" id="A0A024FW14"/>
<dbReference type="InterPro" id="IPR007018">
    <property type="entry name" value="Mediator_Med6"/>
</dbReference>
<name>A0A024FW14_9STRA</name>
<accession>A0A024FW14</accession>
<protein>
    <recommendedName>
        <fullName evidence="6">Mediator of RNA polymerase II transcription subunit 6</fullName>
    </recommendedName>
    <alternativeName>
        <fullName evidence="6">Mediator complex subunit 6</fullName>
    </alternativeName>
</protein>
<proteinExistence type="inferred from homology"/>
<keyword evidence="5 6" id="KW-0539">Nucleus</keyword>
<comment type="caution">
    <text evidence="7">The sequence shown here is derived from an EMBL/GenBank/DDBJ whole genome shotgun (WGS) entry which is preliminary data.</text>
</comment>
<keyword evidence="3 6" id="KW-0805">Transcription regulation</keyword>
<dbReference type="InterPro" id="IPR038566">
    <property type="entry name" value="Mediator_Med6_sf"/>
</dbReference>
<evidence type="ECO:0000313" key="8">
    <source>
        <dbReference type="Proteomes" id="UP000053237"/>
    </source>
</evidence>
<dbReference type="Pfam" id="PF04934">
    <property type="entry name" value="Med6"/>
    <property type="match status" value="1"/>
</dbReference>
<evidence type="ECO:0000256" key="6">
    <source>
        <dbReference type="RuleBase" id="RU364143"/>
    </source>
</evidence>
<gene>
    <name evidence="6" type="primary">MED6</name>
    <name evidence="7" type="ORF">BN9_123420</name>
</gene>
<evidence type="ECO:0000256" key="4">
    <source>
        <dbReference type="ARBA" id="ARBA00023163"/>
    </source>
</evidence>